<evidence type="ECO:0008006" key="4">
    <source>
        <dbReference type="Google" id="ProtNLM"/>
    </source>
</evidence>
<dbReference type="EMBL" id="BAAARE010000030">
    <property type="protein sequence ID" value="GAA2500697.1"/>
    <property type="molecule type" value="Genomic_DNA"/>
</dbReference>
<organism evidence="2 3">
    <name type="scientific">Terrabacter carboxydivorans</name>
    <dbReference type="NCBI Taxonomy" id="619730"/>
    <lineage>
        <taxon>Bacteria</taxon>
        <taxon>Bacillati</taxon>
        <taxon>Actinomycetota</taxon>
        <taxon>Actinomycetes</taxon>
        <taxon>Micrococcales</taxon>
        <taxon>Intrasporangiaceae</taxon>
        <taxon>Terrabacter</taxon>
    </lineage>
</organism>
<keyword evidence="3" id="KW-1185">Reference proteome</keyword>
<dbReference type="InterPro" id="IPR007555">
    <property type="entry name" value="DUF499"/>
</dbReference>
<comment type="caution">
    <text evidence="2">The sequence shown here is derived from an EMBL/GenBank/DDBJ whole genome shotgun (WGS) entry which is preliminary data.</text>
</comment>
<feature type="region of interest" description="Disordered" evidence="1">
    <location>
        <begin position="820"/>
        <end position="906"/>
    </location>
</feature>
<reference evidence="3" key="1">
    <citation type="journal article" date="2019" name="Int. J. Syst. Evol. Microbiol.">
        <title>The Global Catalogue of Microorganisms (GCM) 10K type strain sequencing project: providing services to taxonomists for standard genome sequencing and annotation.</title>
        <authorList>
            <consortium name="The Broad Institute Genomics Platform"/>
            <consortium name="The Broad Institute Genome Sequencing Center for Infectious Disease"/>
            <person name="Wu L."/>
            <person name="Ma J."/>
        </authorList>
    </citation>
    <scope>NUCLEOTIDE SEQUENCE [LARGE SCALE GENOMIC DNA]</scope>
    <source>
        <strain evidence="3">JCM 16259</strain>
    </source>
</reference>
<feature type="compositionally biased region" description="Basic and acidic residues" evidence="1">
    <location>
        <begin position="864"/>
        <end position="891"/>
    </location>
</feature>
<gene>
    <name evidence="2" type="ORF">GCM10009858_43770</name>
</gene>
<name>A0ABP5ZMD7_9MICO</name>
<sequence>MTAQASTDIWPGVLTLRDEVRQTDGSVGELQMSLAKAVYQTVPVPYSRTNYYTDITQPTPLLVGFLGRVARRLGVRDVEAQALFHLDQGMGGGKSHALVGLWHMIHSPERFFESDLGKSVAQEAMAGGHALDLSDVAHAVLIGDSMSPGRTDPRFGPATDLFGRLLWLLFDGQPDRLDRWQHYVALGPNKATLQDVFAEIDRPILIIIDELMDYAMALTNQDAIGGLPGEQGFLNALADAVDDQPHVALVVVMIRSDEDEAGYHPAAEEMREYLSKRLQRNGKTVTVTDPSDFAQIIRRRLFDRAEVLEPARAVAARFTNAAEGPWADSVFNKLGAGKGIGRLADRIMETYPFHPDLFDLVSKEWSVVQAFQRVRSTVAIFARTVLHWTLEYEQGRWCPPLIGPGDIPLQTDALEELLSSGVLAGNDRAIQGYRAVANTDIIRSGGGAGTAHNLDEALRQAGVDAGQVCPAVRMAASCFAYSLVPRAQAARGATKAELLASIFVPGVEYASAEEVFNALIASPIDGGLGALEHSSPAAGRGASRYYLSIKQTLNMYHANAMTMVSSDRALERVWHRAQSLASKGMFTNLQFVDDPASAGGTSSPFVSVDGQDNRLVVVDPRRWTLLNGNDAATRRDIDEAFGVVPGLAPTYAASMVIALVNTQRRARARDRAKDLLAWEGVVDYLDPENEEYSEACSRRDEARRRLDVDIRWAYQHYAYLLRTSAGLAVQYKAVPDGKSALNGQDVWTDLVALGRAVAAGGISPDYISQLIASGTFGRDLTPKELFTLPFSNPTWPLVATIEDLRAVLFELATGPDWMLTDSDGNEVRPGSPAQIQPGSMQQLLRPRPASTGEASTEQGDDSAQADHSERSGEAADDGEHRQDGSDTEGRGQNDSSGSGGASTEVGYEVTKLRLPLTSVTDDARREAVWALLREVASVADPARRNVDLQMMGLEITVTARVGDLVSAQTKAGTIPGMVVTVDADEL</sequence>
<feature type="compositionally biased region" description="Polar residues" evidence="1">
    <location>
        <begin position="833"/>
        <end position="842"/>
    </location>
</feature>
<dbReference type="Pfam" id="PF04465">
    <property type="entry name" value="DUF499"/>
    <property type="match status" value="1"/>
</dbReference>
<evidence type="ECO:0000313" key="2">
    <source>
        <dbReference type="EMBL" id="GAA2500697.1"/>
    </source>
</evidence>
<evidence type="ECO:0000313" key="3">
    <source>
        <dbReference type="Proteomes" id="UP001500730"/>
    </source>
</evidence>
<dbReference type="Proteomes" id="UP001500730">
    <property type="component" value="Unassembled WGS sequence"/>
</dbReference>
<protein>
    <recommendedName>
        <fullName evidence="4">ATP-binding protein</fullName>
    </recommendedName>
</protein>
<proteinExistence type="predicted"/>
<evidence type="ECO:0000256" key="1">
    <source>
        <dbReference type="SAM" id="MobiDB-lite"/>
    </source>
</evidence>
<accession>A0ABP5ZMD7</accession>